<protein>
    <submittedName>
        <fullName evidence="2">Uncharacterized protein</fullName>
    </submittedName>
</protein>
<dbReference type="PANTHER" id="PTHR19327:SF0">
    <property type="entry name" value="GOLGIN SUBFAMILY A MEMBER 4"/>
    <property type="match status" value="1"/>
</dbReference>
<evidence type="ECO:0000313" key="3">
    <source>
        <dbReference type="Proteomes" id="UP000193920"/>
    </source>
</evidence>
<reference evidence="2 3" key="1">
    <citation type="submission" date="2016-08" db="EMBL/GenBank/DDBJ databases">
        <title>A Parts List for Fungal Cellulosomes Revealed by Comparative Genomics.</title>
        <authorList>
            <consortium name="DOE Joint Genome Institute"/>
            <person name="Haitjema C.H."/>
            <person name="Gilmore S.P."/>
            <person name="Henske J.K."/>
            <person name="Solomon K.V."/>
            <person name="De Groot R."/>
            <person name="Kuo A."/>
            <person name="Mondo S.J."/>
            <person name="Salamov A.A."/>
            <person name="Labutti K."/>
            <person name="Zhao Z."/>
            <person name="Chiniquy J."/>
            <person name="Barry K."/>
            <person name="Brewer H.M."/>
            <person name="Purvine S.O."/>
            <person name="Wright A.T."/>
            <person name="Boxma B."/>
            <person name="Van Alen T."/>
            <person name="Hackstein J.H."/>
            <person name="Baker S.E."/>
            <person name="Grigoriev I.V."/>
            <person name="O'Malley M.A."/>
        </authorList>
    </citation>
    <scope>NUCLEOTIDE SEQUENCE [LARGE SCALE GENOMIC DNA]</scope>
    <source>
        <strain evidence="2 3">G1</strain>
    </source>
</reference>
<comment type="caution">
    <text evidence="2">The sequence shown here is derived from an EMBL/GenBank/DDBJ whole genome shotgun (WGS) entry which is preliminary data.</text>
</comment>
<keyword evidence="1" id="KW-0175">Coiled coil</keyword>
<gene>
    <name evidence="2" type="ORF">LY90DRAFT_625928</name>
</gene>
<feature type="coiled-coil region" evidence="1">
    <location>
        <begin position="476"/>
        <end position="599"/>
    </location>
</feature>
<dbReference type="PANTHER" id="PTHR19327">
    <property type="entry name" value="GOLGIN"/>
    <property type="match status" value="1"/>
</dbReference>
<feature type="coiled-coil region" evidence="1">
    <location>
        <begin position="346"/>
        <end position="439"/>
    </location>
</feature>
<accession>A0A1Y2BJS0</accession>
<name>A0A1Y2BJS0_9FUNG</name>
<evidence type="ECO:0000313" key="2">
    <source>
        <dbReference type="EMBL" id="ORY34375.1"/>
    </source>
</evidence>
<dbReference type="AlphaFoldDB" id="A0A1Y2BJS0"/>
<dbReference type="Proteomes" id="UP000193920">
    <property type="component" value="Unassembled WGS sequence"/>
</dbReference>
<dbReference type="SUPFAM" id="SSF57997">
    <property type="entry name" value="Tropomyosin"/>
    <property type="match status" value="1"/>
</dbReference>
<keyword evidence="3" id="KW-1185">Reference proteome</keyword>
<organism evidence="2 3">
    <name type="scientific">Neocallimastix californiae</name>
    <dbReference type="NCBI Taxonomy" id="1754190"/>
    <lineage>
        <taxon>Eukaryota</taxon>
        <taxon>Fungi</taxon>
        <taxon>Fungi incertae sedis</taxon>
        <taxon>Chytridiomycota</taxon>
        <taxon>Chytridiomycota incertae sedis</taxon>
        <taxon>Neocallimastigomycetes</taxon>
        <taxon>Neocallimastigales</taxon>
        <taxon>Neocallimastigaceae</taxon>
        <taxon>Neocallimastix</taxon>
    </lineage>
</organism>
<dbReference type="EMBL" id="MCOG01000156">
    <property type="protein sequence ID" value="ORY34375.1"/>
    <property type="molecule type" value="Genomic_DNA"/>
</dbReference>
<dbReference type="OrthoDB" id="365379at2759"/>
<dbReference type="STRING" id="1754190.A0A1Y2BJS0"/>
<evidence type="ECO:0000256" key="1">
    <source>
        <dbReference type="SAM" id="Coils"/>
    </source>
</evidence>
<sequence length="800" mass="93476">MVKELSNKASEKLNNSISTFKNEIDGIIKCHFNNDDKLEDDKNKLDAMKKEIIEVFMKEINDLFNYCFFMATKENSDKDSATSLYNSEYNRLNTGVNKNLSIIEKKKDNIDEDIFELKNTKTIENLYLKLTQSLNAFEGCQENINKLLNRFDSYIPERNNEIIDNIKILFNQQSSNNDKKLNTIEKILNETKARAEDSEKLAVQNIDSVKVLNDQLKINTNSVNTIKDQLQQCTNQLNQRDNSFSIFKIQLKQNSDSIETIIEELGRNTDAINTIKDQLKQNDNQLTQSDDSFKTINKQLKQNVDSIKTIHEQLNYCIDLVNTINEQLNRNTDAVNTINNQFKQNDDHLNQKNDSLETIKKQLKQNIDSIKIINKQLNQNIDSIKVINDQLEQNKESKEKINKYIIQQDDTVKKIEEQLEQYEKDVKEKLNELEEISKNNYEKIINNKNVCQSITEQLNQHIETSKESYNNIKKDLDQFNKMKDDQSSDIKQLKSQLNNSLNLIKERLDECNEEDEKQQQMMRKIKDNSKKLNQQDLKLEKMNKELNELLGNYFSEIEKKLKKFSIKNKENKENIKNIEQRLDKKLHNEKEKIINAMDQKLRIINTVKQKLNELDGNNERRNNLIQNQFKKMEKCIEEVKNFDNLLDKIPSYEGSFSLGDDCFYNGEVINSGGKGIFKNTLLDFEIEGYFKNNSLNINKPFTFTGKFRNPVTFELTNNKEINDLNISLDELSKVERIKCEKDSLYLIFPRKEISHYTDDKGEGIILDKSFIYKGELNSSDEICGKGITVNSNGEICKNNN</sequence>
<proteinExistence type="predicted"/>